<reference evidence="6 7" key="1">
    <citation type="submission" date="2015-09" db="EMBL/GenBank/DDBJ databases">
        <title>Draft genome sequence of Kouleothrix aurantiaca JCM 19913.</title>
        <authorList>
            <person name="Hemp J."/>
        </authorList>
    </citation>
    <scope>NUCLEOTIDE SEQUENCE [LARGE SCALE GENOMIC DNA]</scope>
    <source>
        <strain evidence="6 7">COM-B</strain>
    </source>
</reference>
<keyword evidence="7" id="KW-1185">Reference proteome</keyword>
<feature type="transmembrane region" description="Helical" evidence="5">
    <location>
        <begin position="223"/>
        <end position="241"/>
    </location>
</feature>
<feature type="transmembrane region" description="Helical" evidence="5">
    <location>
        <begin position="164"/>
        <end position="187"/>
    </location>
</feature>
<dbReference type="Proteomes" id="UP000050509">
    <property type="component" value="Unassembled WGS sequence"/>
</dbReference>
<feature type="transmembrane region" description="Helical" evidence="5">
    <location>
        <begin position="193"/>
        <end position="211"/>
    </location>
</feature>
<feature type="transmembrane region" description="Helical" evidence="5">
    <location>
        <begin position="65"/>
        <end position="82"/>
    </location>
</feature>
<evidence type="ECO:0000256" key="2">
    <source>
        <dbReference type="ARBA" id="ARBA00022692"/>
    </source>
</evidence>
<evidence type="ECO:0000256" key="1">
    <source>
        <dbReference type="ARBA" id="ARBA00004141"/>
    </source>
</evidence>
<gene>
    <name evidence="6" type="ORF">SE17_02075</name>
</gene>
<evidence type="ECO:0000256" key="5">
    <source>
        <dbReference type="SAM" id="Phobius"/>
    </source>
</evidence>
<feature type="transmembrane region" description="Helical" evidence="5">
    <location>
        <begin position="6"/>
        <end position="30"/>
    </location>
</feature>
<name>A0A0P9FNB3_9CHLR</name>
<dbReference type="GO" id="GO:0046873">
    <property type="term" value="F:metal ion transmembrane transporter activity"/>
    <property type="evidence" value="ECO:0007669"/>
    <property type="project" value="InterPro"/>
</dbReference>
<feature type="transmembrane region" description="Helical" evidence="5">
    <location>
        <begin position="130"/>
        <end position="152"/>
    </location>
</feature>
<keyword evidence="2 5" id="KW-0812">Transmembrane</keyword>
<dbReference type="EMBL" id="LJCR01000022">
    <property type="protein sequence ID" value="KPV54700.1"/>
    <property type="molecule type" value="Genomic_DNA"/>
</dbReference>
<dbReference type="InterPro" id="IPR003689">
    <property type="entry name" value="ZIP"/>
</dbReference>
<keyword evidence="3 5" id="KW-1133">Transmembrane helix</keyword>
<evidence type="ECO:0000256" key="3">
    <source>
        <dbReference type="ARBA" id="ARBA00022989"/>
    </source>
</evidence>
<organism evidence="6 7">
    <name type="scientific">Kouleothrix aurantiaca</name>
    <dbReference type="NCBI Taxonomy" id="186479"/>
    <lineage>
        <taxon>Bacteria</taxon>
        <taxon>Bacillati</taxon>
        <taxon>Chloroflexota</taxon>
        <taxon>Chloroflexia</taxon>
        <taxon>Chloroflexales</taxon>
        <taxon>Roseiflexineae</taxon>
        <taxon>Roseiflexaceae</taxon>
        <taxon>Kouleothrix</taxon>
    </lineage>
</organism>
<comment type="caution">
    <text evidence="6">The sequence shown here is derived from an EMBL/GenBank/DDBJ whole genome shotgun (WGS) entry which is preliminary data.</text>
</comment>
<feature type="transmembrane region" description="Helical" evidence="5">
    <location>
        <begin position="42"/>
        <end position="59"/>
    </location>
</feature>
<feature type="transmembrane region" description="Helical" evidence="5">
    <location>
        <begin position="103"/>
        <end position="124"/>
    </location>
</feature>
<proteinExistence type="predicted"/>
<dbReference type="GO" id="GO:0016020">
    <property type="term" value="C:membrane"/>
    <property type="evidence" value="ECO:0007669"/>
    <property type="project" value="UniProtKB-SubCell"/>
</dbReference>
<sequence length="246" mass="25109">MPSALQGVFIYILLPVAAMIVGGVTSAFRVPGPRVQSSIQHFAAGVVFAAVAGEILPEITHQRDPLDVIIGFALGVAAMLGVRRLTEKVGQPGEQVAEQPTGLLVAVAVDLLIDGLLVGIGFAAGAENGILLTIALTIEILFLGLSTAAALARAGATRSRVMMMTVALALVVAVGAAVGVTLLSGLSGGALELVLSFGAAALLYLVTEELLVEAHEVTETPLATAMFFLGFLVLFVIEIIATPGTT</sequence>
<protein>
    <submittedName>
        <fullName evidence="6">Transporter</fullName>
    </submittedName>
</protein>
<dbReference type="Pfam" id="PF02535">
    <property type="entry name" value="Zip"/>
    <property type="match status" value="1"/>
</dbReference>
<keyword evidence="4 5" id="KW-0472">Membrane</keyword>
<accession>A0A0P9FNB3</accession>
<evidence type="ECO:0000313" key="6">
    <source>
        <dbReference type="EMBL" id="KPV54700.1"/>
    </source>
</evidence>
<comment type="subcellular location">
    <subcellularLocation>
        <location evidence="1">Membrane</location>
        <topology evidence="1">Multi-pass membrane protein</topology>
    </subcellularLocation>
</comment>
<dbReference type="PATRIC" id="fig|186479.3.peg.4222"/>
<evidence type="ECO:0000313" key="7">
    <source>
        <dbReference type="Proteomes" id="UP000050509"/>
    </source>
</evidence>
<dbReference type="AlphaFoldDB" id="A0A0P9FNB3"/>
<evidence type="ECO:0000256" key="4">
    <source>
        <dbReference type="ARBA" id="ARBA00023136"/>
    </source>
</evidence>